<name>A0A6J4PPT5_9ACTN</name>
<dbReference type="PANTHER" id="PTHR43844:SF1">
    <property type="entry name" value="METHIONINE SYNTHASE"/>
    <property type="match status" value="1"/>
</dbReference>
<dbReference type="CDD" id="cd03311">
    <property type="entry name" value="CIMS_C_terminal_like"/>
    <property type="match status" value="1"/>
</dbReference>
<sequence length="372" mass="42101">MTGTRTIRADVVGSLLRPPELLEARRQYTAGEIPAPEFKRIEDRAVDWAISLQERAGLPVVTDGEMRRESFQSQLVEAVEGFAGHTIDAWLWGDWHGDGAVGDKRTERPANLGVVGRLGRRRHLSVEEFVYARARTDRIVKVTLPSPSMYANLWSPVLSKGAYPTLDLFLENVAEILREEVEELVRLGAEYLQLDAPHYPLLLDPKTRRFYEERGWNFDRWMSRGVELDNHVIGHHPGVTFAFHLCRGNQGSRWLVSGSYEPLARHVFANVNAGRLMLEYDDERSGDFEPLVHVPEDKTVVLGLVTTKSGRPETPEELEARLREATRYLPLERLALSPQCGFATSVVGNALSVEDEERKLRAIVQTVEKVWG</sequence>
<dbReference type="GO" id="GO:0003871">
    <property type="term" value="F:5-methyltetrahydropteroyltriglutamate-homocysteine S-methyltransferase activity"/>
    <property type="evidence" value="ECO:0007669"/>
    <property type="project" value="InterPro"/>
</dbReference>
<dbReference type="InterPro" id="IPR002629">
    <property type="entry name" value="Met_Synth_C/arc"/>
</dbReference>
<evidence type="ECO:0000259" key="1">
    <source>
        <dbReference type="Pfam" id="PF01717"/>
    </source>
</evidence>
<dbReference type="PANTHER" id="PTHR43844">
    <property type="entry name" value="METHIONINE SYNTHASE"/>
    <property type="match status" value="1"/>
</dbReference>
<dbReference type="SUPFAM" id="SSF51726">
    <property type="entry name" value="UROD/MetE-like"/>
    <property type="match status" value="1"/>
</dbReference>
<dbReference type="GO" id="GO:0009086">
    <property type="term" value="P:methionine biosynthetic process"/>
    <property type="evidence" value="ECO:0007669"/>
    <property type="project" value="InterPro"/>
</dbReference>
<reference evidence="2" key="1">
    <citation type="submission" date="2020-02" db="EMBL/GenBank/DDBJ databases">
        <authorList>
            <person name="Meier V. D."/>
        </authorList>
    </citation>
    <scope>NUCLEOTIDE SEQUENCE</scope>
    <source>
        <strain evidence="2">AVDCRST_MAG55</strain>
    </source>
</reference>
<dbReference type="GO" id="GO:0008270">
    <property type="term" value="F:zinc ion binding"/>
    <property type="evidence" value="ECO:0007669"/>
    <property type="project" value="InterPro"/>
</dbReference>
<dbReference type="Pfam" id="PF01717">
    <property type="entry name" value="Meth_synt_2"/>
    <property type="match status" value="1"/>
</dbReference>
<feature type="domain" description="Cobalamin-independent methionine synthase MetE C-terminal/archaeal" evidence="1">
    <location>
        <begin position="11"/>
        <end position="347"/>
    </location>
</feature>
<organism evidence="2">
    <name type="scientific">uncultured Rubrobacteraceae bacterium</name>
    <dbReference type="NCBI Taxonomy" id="349277"/>
    <lineage>
        <taxon>Bacteria</taxon>
        <taxon>Bacillati</taxon>
        <taxon>Actinomycetota</taxon>
        <taxon>Rubrobacteria</taxon>
        <taxon>Rubrobacterales</taxon>
        <taxon>Rubrobacteraceae</taxon>
        <taxon>environmental samples</taxon>
    </lineage>
</organism>
<dbReference type="InterPro" id="IPR038071">
    <property type="entry name" value="UROD/MetE-like_sf"/>
</dbReference>
<protein>
    <submittedName>
        <fullName evidence="2">Methionine synthase II (Cobalamin-independent)</fullName>
    </submittedName>
</protein>
<gene>
    <name evidence="2" type="ORF">AVDCRST_MAG55-2068</name>
</gene>
<proteinExistence type="predicted"/>
<dbReference type="AlphaFoldDB" id="A0A6J4PPT5"/>
<accession>A0A6J4PPT5</accession>
<evidence type="ECO:0000313" key="2">
    <source>
        <dbReference type="EMBL" id="CAA9422085.1"/>
    </source>
</evidence>
<dbReference type="Gene3D" id="3.20.20.210">
    <property type="match status" value="1"/>
</dbReference>
<dbReference type="EMBL" id="CADCUZ010000095">
    <property type="protein sequence ID" value="CAA9422085.1"/>
    <property type="molecule type" value="Genomic_DNA"/>
</dbReference>